<reference evidence="2 3" key="1">
    <citation type="journal article" date="2017" name="Genome Announc.">
        <title>Complete Genome Sequences of Two Acetylene-Fermenting Pelobacter acetylenicus Strains.</title>
        <authorList>
            <person name="Sutton J.M."/>
            <person name="Baesman S.M."/>
            <person name="Fierst J.L."/>
            <person name="Poret-Peterson A.T."/>
            <person name="Oremland R.S."/>
            <person name="Dunlap D.S."/>
            <person name="Akob D.M."/>
        </authorList>
    </citation>
    <scope>NUCLEOTIDE SEQUENCE [LARGE SCALE GENOMIC DNA]</scope>
    <source>
        <strain evidence="2 3">DSM 3247</strain>
    </source>
</reference>
<dbReference type="CDD" id="cd00009">
    <property type="entry name" value="AAA"/>
    <property type="match status" value="1"/>
</dbReference>
<dbReference type="Proteomes" id="UP000182264">
    <property type="component" value="Chromosome"/>
</dbReference>
<evidence type="ECO:0000313" key="3">
    <source>
        <dbReference type="Proteomes" id="UP000182264"/>
    </source>
</evidence>
<dbReference type="OrthoDB" id="9808317at2"/>
<dbReference type="PANTHER" id="PTHR42759">
    <property type="entry name" value="MOXR FAMILY PROTEIN"/>
    <property type="match status" value="1"/>
</dbReference>
<dbReference type="AlphaFoldDB" id="A0A1L3GEP9"/>
<dbReference type="Pfam" id="PF07728">
    <property type="entry name" value="AAA_5"/>
    <property type="match status" value="1"/>
</dbReference>
<dbReference type="GO" id="GO:0005524">
    <property type="term" value="F:ATP binding"/>
    <property type="evidence" value="ECO:0007669"/>
    <property type="project" value="InterPro"/>
</dbReference>
<keyword evidence="3" id="KW-1185">Reference proteome</keyword>
<dbReference type="PANTHER" id="PTHR42759:SF1">
    <property type="entry name" value="MAGNESIUM-CHELATASE SUBUNIT CHLD"/>
    <property type="match status" value="1"/>
</dbReference>
<evidence type="ECO:0000313" key="2">
    <source>
        <dbReference type="EMBL" id="APG24315.1"/>
    </source>
</evidence>
<organism evidence="2 3">
    <name type="scientific">Syntrophotalea acetylenica</name>
    <name type="common">Pelobacter acetylenicus</name>
    <dbReference type="NCBI Taxonomy" id="29542"/>
    <lineage>
        <taxon>Bacteria</taxon>
        <taxon>Pseudomonadati</taxon>
        <taxon>Thermodesulfobacteriota</taxon>
        <taxon>Desulfuromonadia</taxon>
        <taxon>Desulfuromonadales</taxon>
        <taxon>Syntrophotaleaceae</taxon>
        <taxon>Syntrophotalea</taxon>
    </lineage>
</organism>
<dbReference type="InterPro" id="IPR003593">
    <property type="entry name" value="AAA+_ATPase"/>
</dbReference>
<dbReference type="InterPro" id="IPR011704">
    <property type="entry name" value="ATPase_dyneun-rel_AAA"/>
</dbReference>
<dbReference type="InterPro" id="IPR027417">
    <property type="entry name" value="P-loop_NTPase"/>
</dbReference>
<proteinExistence type="predicted"/>
<dbReference type="EMBL" id="CP015518">
    <property type="protein sequence ID" value="APG24315.1"/>
    <property type="molecule type" value="Genomic_DNA"/>
</dbReference>
<dbReference type="GO" id="GO:0016887">
    <property type="term" value="F:ATP hydrolysis activity"/>
    <property type="evidence" value="ECO:0007669"/>
    <property type="project" value="InterPro"/>
</dbReference>
<dbReference type="SUPFAM" id="SSF52540">
    <property type="entry name" value="P-loop containing nucleoside triphosphate hydrolases"/>
    <property type="match status" value="1"/>
</dbReference>
<evidence type="ECO:0000259" key="1">
    <source>
        <dbReference type="SMART" id="SM00382"/>
    </source>
</evidence>
<dbReference type="RefSeq" id="WP_072286155.1">
    <property type="nucleotide sequence ID" value="NZ_CP015455.1"/>
</dbReference>
<feature type="domain" description="AAA+ ATPase" evidence="1">
    <location>
        <begin position="22"/>
        <end position="161"/>
    </location>
</feature>
<dbReference type="SMART" id="SM00382">
    <property type="entry name" value="AAA"/>
    <property type="match status" value="1"/>
</dbReference>
<dbReference type="InterPro" id="IPR050764">
    <property type="entry name" value="CbbQ/NirQ/NorQ/GpvN"/>
</dbReference>
<dbReference type="Gene3D" id="3.40.50.300">
    <property type="entry name" value="P-loop containing nucleotide triphosphate hydrolases"/>
    <property type="match status" value="1"/>
</dbReference>
<name>A0A1L3GEP9_SYNAC</name>
<sequence length="332" mass="36608">MESPVTVKPSLAITILKSGLGVNVPMFLWGPPGIGKSQIVAQVAASLNLPLIDIRAVLLDPVDLRGVPSVENGTTRWNPPDFLPRHGEGVLFLDELSQAPDSVQSSLLQLVLDRRLGEYCLPDNWRILAAGNRVTDGTFSRKISKALGSRFATHLELAVDLDEWCVWAIANQVPSEILAFLRLRPDLLHHFDPKAQGNSFPCPRVWANIGQFLGKLPVEAELPFFAGALGFGAAAEFTSFLKIYRDLPEVDAIMRDPDQAVVPQEPSVLYALCGAMSRKVTLDNATAAFRYMRRLPTEFQVVWLRDTLQAEPGLATSREFGRWAEDNGDLLL</sequence>
<protein>
    <submittedName>
        <fullName evidence="2">ATPase</fullName>
    </submittedName>
</protein>
<accession>A0A1L3GEP9</accession>
<gene>
    <name evidence="2" type="ORF">A7E75_04155</name>
</gene>
<dbReference type="KEGG" id="pace:A6070_12790"/>
<dbReference type="STRING" id="29542.A6070_12790"/>